<evidence type="ECO:0000313" key="3">
    <source>
        <dbReference type="RefSeq" id="XP_022145718.1"/>
    </source>
</evidence>
<organism evidence="2 3">
    <name type="scientific">Momordica charantia</name>
    <name type="common">Bitter gourd</name>
    <name type="synonym">Balsam pear</name>
    <dbReference type="NCBI Taxonomy" id="3673"/>
    <lineage>
        <taxon>Eukaryota</taxon>
        <taxon>Viridiplantae</taxon>
        <taxon>Streptophyta</taxon>
        <taxon>Embryophyta</taxon>
        <taxon>Tracheophyta</taxon>
        <taxon>Spermatophyta</taxon>
        <taxon>Magnoliopsida</taxon>
        <taxon>eudicotyledons</taxon>
        <taxon>Gunneridae</taxon>
        <taxon>Pentapetalae</taxon>
        <taxon>rosids</taxon>
        <taxon>fabids</taxon>
        <taxon>Cucurbitales</taxon>
        <taxon>Cucurbitaceae</taxon>
        <taxon>Momordiceae</taxon>
        <taxon>Momordica</taxon>
    </lineage>
</organism>
<dbReference type="PANTHER" id="PTHR33737">
    <property type="entry name" value="OS05G0121800 PROTEIN"/>
    <property type="match status" value="1"/>
</dbReference>
<accession>A0A6J1CWQ3</accession>
<dbReference type="RefSeq" id="XP_022145718.1">
    <property type="nucleotide sequence ID" value="XM_022290026.1"/>
</dbReference>
<feature type="region of interest" description="Disordered" evidence="1">
    <location>
        <begin position="61"/>
        <end position="91"/>
    </location>
</feature>
<dbReference type="AlphaFoldDB" id="A0A6J1CWQ3"/>
<name>A0A6J1CWQ3_MOMCH</name>
<feature type="compositionally biased region" description="Low complexity" evidence="1">
    <location>
        <begin position="451"/>
        <end position="465"/>
    </location>
</feature>
<sequence length="623" mass="66975">MDTVETDNDRRFSRLSLIDFASEDDFLLSSPSCDLHDVNSLVITKEDEEQNNLRQLETVDSSRIEGNTDSLEQKEDEPQLLPSLDPERTRKNGKYNLRKSLAWDSAFFTSAGFLDPEELTSMIGQVGKNEKHVLPIILEDVQKSSDSISTLESEIMPLESIEGNLFEDVRASIQKSSRSIGKANSRSKAESGRQETRKPPSAGRLDLTSQTKASQRISFLIKDRSTSSKQTDGLQGPGRTIKENSSQPRSRQQLNAVSKLPPNSALTKRPSLGLSRPAIVNNSTSSGAGPADRRDSVALKNTTQKLTRISTAAKREQRTSSEGSVSSSDKVVKSSSKDVKKKTDCKASPSAGCIKKTPSRVASRVNETPTGNSCVASYLISQTKHSSGISPASSISEWSTESSSNSTLEQRSNSSRASLHSISSKRISIDSDTSHEGRNHSVGPHTQTTGLLSQSVKKTSSQSSVLPPASMKPSGLRLPSPKIGFFDGGKTSSMKSNLAVPGGVTKSGAGNVSTSGGQNKTKPSKLQPVRLLPKNTTRANIPPSTNSKSNKPSATKMSKTNGDRKIKEADREGSNTDLHDSDVCAESNRNSGALRKTEVGCDVNETTTAGTDVEPNRSPNVQI</sequence>
<feature type="compositionally biased region" description="Polar residues" evidence="1">
    <location>
        <begin position="176"/>
        <end position="186"/>
    </location>
</feature>
<feature type="compositionally biased region" description="Low complexity" evidence="1">
    <location>
        <begin position="542"/>
        <end position="556"/>
    </location>
</feature>
<feature type="compositionally biased region" description="Polar residues" evidence="1">
    <location>
        <begin position="61"/>
        <end position="70"/>
    </location>
</feature>
<feature type="compositionally biased region" description="Polar residues" evidence="1">
    <location>
        <begin position="508"/>
        <end position="521"/>
    </location>
</feature>
<feature type="compositionally biased region" description="Basic and acidic residues" evidence="1">
    <location>
        <begin position="561"/>
        <end position="582"/>
    </location>
</feature>
<feature type="compositionally biased region" description="Polar residues" evidence="1">
    <location>
        <begin position="299"/>
        <end position="310"/>
    </location>
</feature>
<dbReference type="GO" id="GO:0008017">
    <property type="term" value="F:microtubule binding"/>
    <property type="evidence" value="ECO:0007669"/>
    <property type="project" value="InterPro"/>
</dbReference>
<dbReference type="PANTHER" id="PTHR33737:SF2">
    <property type="entry name" value="OS12G0102700 PROTEIN"/>
    <property type="match status" value="1"/>
</dbReference>
<feature type="compositionally biased region" description="Basic and acidic residues" evidence="1">
    <location>
        <begin position="427"/>
        <end position="439"/>
    </location>
</feature>
<dbReference type="OrthoDB" id="1931260at2759"/>
<dbReference type="Proteomes" id="UP000504603">
    <property type="component" value="Unplaced"/>
</dbReference>
<evidence type="ECO:0000313" key="2">
    <source>
        <dbReference type="Proteomes" id="UP000504603"/>
    </source>
</evidence>
<reference evidence="3" key="1">
    <citation type="submission" date="2025-08" db="UniProtKB">
        <authorList>
            <consortium name="RefSeq"/>
        </authorList>
    </citation>
    <scope>IDENTIFICATION</scope>
    <source>
        <strain evidence="3">OHB3-1</strain>
    </source>
</reference>
<dbReference type="InterPro" id="IPR045882">
    <property type="entry name" value="GPT1/2"/>
</dbReference>
<gene>
    <name evidence="3" type="primary">LOC111015105</name>
</gene>
<feature type="compositionally biased region" description="Low complexity" evidence="1">
    <location>
        <begin position="386"/>
        <end position="406"/>
    </location>
</feature>
<dbReference type="GeneID" id="111015105"/>
<dbReference type="KEGG" id="mcha:111015105"/>
<proteinExistence type="predicted"/>
<evidence type="ECO:0000256" key="1">
    <source>
        <dbReference type="SAM" id="MobiDB-lite"/>
    </source>
</evidence>
<feature type="compositionally biased region" description="Basic and acidic residues" evidence="1">
    <location>
        <begin position="330"/>
        <end position="345"/>
    </location>
</feature>
<feature type="compositionally biased region" description="Polar residues" evidence="1">
    <location>
        <begin position="407"/>
        <end position="420"/>
    </location>
</feature>
<keyword evidence="2" id="KW-1185">Reference proteome</keyword>
<feature type="compositionally biased region" description="Polar residues" evidence="1">
    <location>
        <begin position="207"/>
        <end position="217"/>
    </location>
</feature>
<feature type="compositionally biased region" description="Basic and acidic residues" evidence="1">
    <location>
        <begin position="187"/>
        <end position="198"/>
    </location>
</feature>
<feature type="compositionally biased region" description="Polar residues" evidence="1">
    <location>
        <begin position="243"/>
        <end position="256"/>
    </location>
</feature>
<feature type="region of interest" description="Disordered" evidence="1">
    <location>
        <begin position="385"/>
        <end position="623"/>
    </location>
</feature>
<feature type="region of interest" description="Disordered" evidence="1">
    <location>
        <begin position="176"/>
        <end position="369"/>
    </location>
</feature>
<protein>
    <submittedName>
        <fullName evidence="3">Uncharacterized protein LOC111015105 isoform X1</fullName>
    </submittedName>
</protein>